<sequence length="891" mass="101061">MSSSSSDPKHRPHPLSGHVGFAFNVPQEIDQTSSNQALSPNWVSCVKAVRDYDEAVLLNWHRGLDTLLVFASLFSAVVTAFLIESSKLLGPDEANPPKSHSVTINAFWYCSLVLAMNTVLVTILVKQWLTEYVWDVGTFVPSPRQGFALRHLRFQLLSQWKVPTIIECLPLQLVIALLLFYVGLISFLWILHPIVAALATSLIAISVLIFVLTTIAPVWQPLCPFQSPQAWFFYRISHSVSRWFFPEARSRLTMPRDGDWVDHGIEIIRSHDDALYETKGLIWVQRSLGTWNPGLIKQVFSCAVSLSGTAAPQVLCVLCADYVPISVLRSEDAECGLQLVNNLGELLESSVFLHVYSTIHTYLSTFKDSEAPFKIQDPPEFEPGIWLLLGLVRHQWVDSSRAKVGWDLLLELSTSSTLASTPSLQTAVRKRIFQTFLEDGLLVRDTSVEASPRNETSDIEIKLPESWPLTALTPGVEFEEEHMWILLMAFTLFVLLKATCNQQASKCCRLLTSYLDGKLRSKDHCQNMTRAVQLLTRILLRREKSLDHSGDGAANQEFHDNPRSLLRPLSAAVTAAPSLEGLKDDVWNLRMLAAQTVQDIHECFDENPKILRDYQMDPKSTRTRSPVRDLTDGRSKALVALMMKKFPSSPWQNTVLDYNHHHVLITAFILNATVGRDYCYGSSPLHEIRARAFPSFFQLLADGERTIFVLDDERLSSIETAFVHTFRAIAKDYSRGRDHPFDVPQKTILDVLTRECTRGRVNIVLSLTALLFSRLRYSRWSAYTEILNVTTTFLEAEGTIRADMQPKGWIKLTLRGIKKGLKLTDSQVVESETWETLQRFLELMRDNCGHDLWDEERKELLEKVFHKVSRLQLNISKSAHTIPLRVGYVSF</sequence>
<accession>A0A4Q2DK51</accession>
<feature type="domain" description="DUF6535" evidence="2">
    <location>
        <begin position="95"/>
        <end position="189"/>
    </location>
</feature>
<keyword evidence="4" id="KW-1185">Reference proteome</keyword>
<reference evidence="3 4" key="1">
    <citation type="submission" date="2019-01" db="EMBL/GenBank/DDBJ databases">
        <title>Draft genome sequence of Psathyrella aberdarensis IHI B618.</title>
        <authorList>
            <person name="Buettner E."/>
            <person name="Kellner H."/>
        </authorList>
    </citation>
    <scope>NUCLEOTIDE SEQUENCE [LARGE SCALE GENOMIC DNA]</scope>
    <source>
        <strain evidence="3 4">IHI B618</strain>
    </source>
</reference>
<keyword evidence="1" id="KW-1133">Transmembrane helix</keyword>
<dbReference type="InterPro" id="IPR045338">
    <property type="entry name" value="DUF6535"/>
</dbReference>
<evidence type="ECO:0000256" key="1">
    <source>
        <dbReference type="SAM" id="Phobius"/>
    </source>
</evidence>
<dbReference type="Proteomes" id="UP000290288">
    <property type="component" value="Unassembled WGS sequence"/>
</dbReference>
<feature type="transmembrane region" description="Helical" evidence="1">
    <location>
        <begin position="169"/>
        <end position="191"/>
    </location>
</feature>
<keyword evidence="1" id="KW-0472">Membrane</keyword>
<name>A0A4Q2DK51_9AGAR</name>
<feature type="transmembrane region" description="Helical" evidence="1">
    <location>
        <begin position="106"/>
        <end position="125"/>
    </location>
</feature>
<protein>
    <recommendedName>
        <fullName evidence="2">DUF6535 domain-containing protein</fullName>
    </recommendedName>
</protein>
<dbReference type="Pfam" id="PF20153">
    <property type="entry name" value="DUF6535"/>
    <property type="match status" value="2"/>
</dbReference>
<dbReference type="AlphaFoldDB" id="A0A4Q2DK51"/>
<dbReference type="OrthoDB" id="2756178at2759"/>
<dbReference type="EMBL" id="SDEE01000158">
    <property type="protein sequence ID" value="RXW20259.1"/>
    <property type="molecule type" value="Genomic_DNA"/>
</dbReference>
<comment type="caution">
    <text evidence="3">The sequence shown here is derived from an EMBL/GenBank/DDBJ whole genome shotgun (WGS) entry which is preliminary data.</text>
</comment>
<feature type="transmembrane region" description="Helical" evidence="1">
    <location>
        <begin position="67"/>
        <end position="85"/>
    </location>
</feature>
<keyword evidence="1" id="KW-0812">Transmembrane</keyword>
<evidence type="ECO:0000313" key="3">
    <source>
        <dbReference type="EMBL" id="RXW20259.1"/>
    </source>
</evidence>
<feature type="domain" description="DUF6535" evidence="2">
    <location>
        <begin position="42"/>
        <end position="94"/>
    </location>
</feature>
<proteinExistence type="predicted"/>
<evidence type="ECO:0000259" key="2">
    <source>
        <dbReference type="Pfam" id="PF20153"/>
    </source>
</evidence>
<evidence type="ECO:0000313" key="4">
    <source>
        <dbReference type="Proteomes" id="UP000290288"/>
    </source>
</evidence>
<gene>
    <name evidence="3" type="ORF">EST38_g5607</name>
</gene>
<organism evidence="3 4">
    <name type="scientific">Candolleomyces aberdarensis</name>
    <dbReference type="NCBI Taxonomy" id="2316362"/>
    <lineage>
        <taxon>Eukaryota</taxon>
        <taxon>Fungi</taxon>
        <taxon>Dikarya</taxon>
        <taxon>Basidiomycota</taxon>
        <taxon>Agaricomycotina</taxon>
        <taxon>Agaricomycetes</taxon>
        <taxon>Agaricomycetidae</taxon>
        <taxon>Agaricales</taxon>
        <taxon>Agaricineae</taxon>
        <taxon>Psathyrellaceae</taxon>
        <taxon>Candolleomyces</taxon>
    </lineage>
</organism>
<feature type="transmembrane region" description="Helical" evidence="1">
    <location>
        <begin position="198"/>
        <end position="219"/>
    </location>
</feature>